<dbReference type="Proteomes" id="UP000315496">
    <property type="component" value="Chromosome 1"/>
</dbReference>
<dbReference type="AlphaFoldDB" id="A0A4Z1T929"/>
<evidence type="ECO:0000259" key="1">
    <source>
        <dbReference type="PROSITE" id="PS50011"/>
    </source>
</evidence>
<reference evidence="2 3" key="1">
    <citation type="submission" date="2019-05" db="EMBL/GenBank/DDBJ databases">
        <title>The compact genome of Giardia muris reveals important steps in the evolution of intestinal protozoan parasites.</title>
        <authorList>
            <person name="Xu F."/>
            <person name="Jimenez-Gonzalez A."/>
            <person name="Einarsson E."/>
            <person name="Astvaldsson A."/>
            <person name="Peirasmaki D."/>
            <person name="Eckmann L."/>
            <person name="Andersson J.O."/>
            <person name="Svard S.G."/>
            <person name="Jerlstrom-Hultqvist J."/>
        </authorList>
    </citation>
    <scope>NUCLEOTIDE SEQUENCE [LARGE SCALE GENOMIC DNA]</scope>
    <source>
        <strain evidence="2 3">Roberts-Thomson</strain>
    </source>
</reference>
<dbReference type="GO" id="GO:0004672">
    <property type="term" value="F:protein kinase activity"/>
    <property type="evidence" value="ECO:0007669"/>
    <property type="project" value="InterPro"/>
</dbReference>
<dbReference type="InterPro" id="IPR036770">
    <property type="entry name" value="Ankyrin_rpt-contain_sf"/>
</dbReference>
<dbReference type="PANTHER" id="PTHR24120:SF4">
    <property type="entry name" value="GH07239P"/>
    <property type="match status" value="1"/>
</dbReference>
<dbReference type="InterPro" id="IPR011009">
    <property type="entry name" value="Kinase-like_dom_sf"/>
</dbReference>
<dbReference type="SUPFAM" id="SSF48403">
    <property type="entry name" value="Ankyrin repeat"/>
    <property type="match status" value="1"/>
</dbReference>
<comment type="caution">
    <text evidence="2">The sequence shown here is derived from an EMBL/GenBank/DDBJ whole genome shotgun (WGS) entry which is preliminary data.</text>
</comment>
<dbReference type="Pfam" id="PF00069">
    <property type="entry name" value="Pkinase"/>
    <property type="match status" value="1"/>
</dbReference>
<feature type="domain" description="Protein kinase" evidence="1">
    <location>
        <begin position="1"/>
        <end position="220"/>
    </location>
</feature>
<dbReference type="SUPFAM" id="SSF56112">
    <property type="entry name" value="Protein kinase-like (PK-like)"/>
    <property type="match status" value="1"/>
</dbReference>
<name>A0A4Z1T929_GIAMU</name>
<sequence length="545" mass="59869">MQQEELSLMCACSHPRIVQLYAAFHDTSVPRLYLVMPRFERNLGHAIAQAPGGLEEWVIWWVLGQLLAALRYLHSPQTRKNPLPNRIIHRDIKPANILVRDEWSVALTDFGVSRTLFGDSCASTRIGTVQYMAPEQIDGREYTERVDIWALGTTLFEMTSGKRLFPLPVEDVRRAQNEGVSVLLLILKCSEKLRGLLESMLQLEADKRISTEQLCCDPLVGPLVALADQPCEKQTVSAIHATIASAILGSNCCASERFFSFELNGDADPYGRTPLMLQVITREEPHGLWGDSPWIRMVTPLGVTALMLATLYRNEEAVRGLLPYEAGMRDNAGCTALVYAIHANFVEAVELLVPQEVLLYDNLANTPLMKAASLGNGDIVCRLAQVPGLVGSHNAKHWTALMLAAGHNFVACVPPLLEEAGLHDKMDETALMKAVRAGAVDAVDLLIPVEKGCSRGDGKTALMIAAELGNSIIVKKLCSIEGRRAMRDGRTALMFAAKKNHVSVISELYEEAGMRDSMGRTALAYARENGSEEAIQQLKGFPGEE</sequence>
<dbReference type="InterPro" id="IPR008271">
    <property type="entry name" value="Ser/Thr_kinase_AS"/>
</dbReference>
<evidence type="ECO:0000313" key="2">
    <source>
        <dbReference type="EMBL" id="TNJ29657.1"/>
    </source>
</evidence>
<dbReference type="Pfam" id="PF12796">
    <property type="entry name" value="Ank_2"/>
    <property type="match status" value="2"/>
</dbReference>
<protein>
    <submittedName>
        <fullName evidence="2">Kinase, NEK</fullName>
    </submittedName>
</protein>
<dbReference type="PROSITE" id="PS00108">
    <property type="entry name" value="PROTEIN_KINASE_ST"/>
    <property type="match status" value="1"/>
</dbReference>
<dbReference type="EMBL" id="VDLU01000001">
    <property type="protein sequence ID" value="TNJ29657.1"/>
    <property type="molecule type" value="Genomic_DNA"/>
</dbReference>
<dbReference type="Gene3D" id="1.10.510.10">
    <property type="entry name" value="Transferase(Phosphotransferase) domain 1"/>
    <property type="match status" value="1"/>
</dbReference>
<dbReference type="OrthoDB" id="346907at2759"/>
<dbReference type="Pfam" id="PF00023">
    <property type="entry name" value="Ank"/>
    <property type="match status" value="1"/>
</dbReference>
<keyword evidence="3" id="KW-1185">Reference proteome</keyword>
<proteinExistence type="predicted"/>
<dbReference type="Gene3D" id="1.25.40.20">
    <property type="entry name" value="Ankyrin repeat-containing domain"/>
    <property type="match status" value="2"/>
</dbReference>
<dbReference type="CDD" id="cd00180">
    <property type="entry name" value="PKc"/>
    <property type="match status" value="1"/>
</dbReference>
<dbReference type="GO" id="GO:0005524">
    <property type="term" value="F:ATP binding"/>
    <property type="evidence" value="ECO:0007669"/>
    <property type="project" value="InterPro"/>
</dbReference>
<dbReference type="VEuPathDB" id="GiardiaDB:GMRT_16311"/>
<dbReference type="PANTHER" id="PTHR24120">
    <property type="entry name" value="GH07239P"/>
    <property type="match status" value="1"/>
</dbReference>
<dbReference type="SMART" id="SM00220">
    <property type="entry name" value="S_TKc"/>
    <property type="match status" value="1"/>
</dbReference>
<dbReference type="InterPro" id="IPR000719">
    <property type="entry name" value="Prot_kinase_dom"/>
</dbReference>
<gene>
    <name evidence="2" type="ORF">GMRT_16311</name>
</gene>
<keyword evidence="2" id="KW-0808">Transferase</keyword>
<evidence type="ECO:0000313" key="3">
    <source>
        <dbReference type="Proteomes" id="UP000315496"/>
    </source>
</evidence>
<organism evidence="2 3">
    <name type="scientific">Giardia muris</name>
    <dbReference type="NCBI Taxonomy" id="5742"/>
    <lineage>
        <taxon>Eukaryota</taxon>
        <taxon>Metamonada</taxon>
        <taxon>Diplomonadida</taxon>
        <taxon>Hexamitidae</taxon>
        <taxon>Giardiinae</taxon>
        <taxon>Giardia</taxon>
    </lineage>
</organism>
<accession>A0A4Z1T929</accession>
<dbReference type="PROSITE" id="PS50011">
    <property type="entry name" value="PROTEIN_KINASE_DOM"/>
    <property type="match status" value="1"/>
</dbReference>
<dbReference type="InterPro" id="IPR002110">
    <property type="entry name" value="Ankyrin_rpt"/>
</dbReference>
<keyword evidence="2" id="KW-0418">Kinase</keyword>
<dbReference type="SMART" id="SM00248">
    <property type="entry name" value="ANK"/>
    <property type="match status" value="7"/>
</dbReference>